<dbReference type="GO" id="GO:0006631">
    <property type="term" value="P:fatty acid metabolic process"/>
    <property type="evidence" value="ECO:0007669"/>
    <property type="project" value="TreeGrafter"/>
</dbReference>
<dbReference type="Gene3D" id="1.20.80.10">
    <property type="match status" value="1"/>
</dbReference>
<dbReference type="InterPro" id="IPR035984">
    <property type="entry name" value="Acyl-CoA-binding_sf"/>
</dbReference>
<dbReference type="SUPFAM" id="SSF47027">
    <property type="entry name" value="Acyl-CoA binding protein"/>
    <property type="match status" value="1"/>
</dbReference>
<dbReference type="AlphaFoldDB" id="A0A672FR42"/>
<keyword evidence="5" id="KW-1185">Reference proteome</keyword>
<evidence type="ECO:0000313" key="4">
    <source>
        <dbReference type="Ensembl" id="ENSSFAP00005009148.1"/>
    </source>
</evidence>
<dbReference type="Pfam" id="PF00887">
    <property type="entry name" value="ACBP"/>
    <property type="match status" value="1"/>
</dbReference>
<dbReference type="GO" id="GO:0000062">
    <property type="term" value="F:fatty-acyl-CoA binding"/>
    <property type="evidence" value="ECO:0007669"/>
    <property type="project" value="InterPro"/>
</dbReference>
<dbReference type="OMA" id="KVKWIAW"/>
<reference evidence="4" key="1">
    <citation type="submission" date="2025-08" db="UniProtKB">
        <authorList>
            <consortium name="Ensembl"/>
        </authorList>
    </citation>
    <scope>IDENTIFICATION</scope>
</reference>
<sequence length="86" mass="9562">MSDAFPRAVEEVKVLLKKPATAELSQLYGLYKQATEGDVSTERPGILNFTAVAKWDAWNSRKGLSQDKAKAEYVQLVETLKAKYGI</sequence>
<reference evidence="4" key="2">
    <citation type="submission" date="2025-09" db="UniProtKB">
        <authorList>
            <consortium name="Ensembl"/>
        </authorList>
    </citation>
    <scope>IDENTIFICATION</scope>
</reference>
<dbReference type="PROSITE" id="PS51228">
    <property type="entry name" value="ACB_2"/>
    <property type="match status" value="1"/>
</dbReference>
<dbReference type="Ensembl" id="ENSSFAT00005009585.1">
    <property type="protein sequence ID" value="ENSSFAP00005009148.1"/>
    <property type="gene ID" value="ENSSFAG00005005277.1"/>
</dbReference>
<dbReference type="InterPro" id="IPR022408">
    <property type="entry name" value="Acyl-CoA-binding_prot_CS"/>
</dbReference>
<dbReference type="PRINTS" id="PR00689">
    <property type="entry name" value="ACOABINDINGP"/>
</dbReference>
<comment type="similarity">
    <text evidence="1">Belongs to the ACBP family.</text>
</comment>
<feature type="domain" description="ACB" evidence="3">
    <location>
        <begin position="1"/>
        <end position="86"/>
    </location>
</feature>
<evidence type="ECO:0000256" key="2">
    <source>
        <dbReference type="ARBA" id="ARBA00023121"/>
    </source>
</evidence>
<dbReference type="Proteomes" id="UP000472267">
    <property type="component" value="Unassembled WGS sequence"/>
</dbReference>
<dbReference type="OrthoDB" id="346910at2759"/>
<proteinExistence type="inferred from homology"/>
<dbReference type="InterPro" id="IPR014352">
    <property type="entry name" value="FERM/acyl-CoA-bd_prot_sf"/>
</dbReference>
<dbReference type="RefSeq" id="XP_029942021.1">
    <property type="nucleotide sequence ID" value="XM_030086161.1"/>
</dbReference>
<evidence type="ECO:0000256" key="1">
    <source>
        <dbReference type="ARBA" id="ARBA00005567"/>
    </source>
</evidence>
<accession>A0A672FR42</accession>
<evidence type="ECO:0000313" key="5">
    <source>
        <dbReference type="Proteomes" id="UP000472267"/>
    </source>
</evidence>
<dbReference type="PANTHER" id="PTHR23310">
    <property type="entry name" value="ACYL-COA-BINDING PROTEIN, ACBP"/>
    <property type="match status" value="1"/>
</dbReference>
<name>A0A672FR42_SALFA</name>
<protein>
    <submittedName>
        <fullName evidence="4">Acyl-CoA-binding protein-like</fullName>
    </submittedName>
</protein>
<keyword evidence="2" id="KW-0446">Lipid-binding</keyword>
<gene>
    <name evidence="4" type="primary">LOC115383940</name>
</gene>
<evidence type="ECO:0000259" key="3">
    <source>
        <dbReference type="PROSITE" id="PS51228"/>
    </source>
</evidence>
<dbReference type="PANTHER" id="PTHR23310:SF62">
    <property type="entry name" value="ACYL-COA BINDING PROTEIN 1, ISOFORM A"/>
    <property type="match status" value="1"/>
</dbReference>
<organism evidence="4 5">
    <name type="scientific">Salarias fasciatus</name>
    <name type="common">Jewelled blenny</name>
    <name type="synonym">Blennius fasciatus</name>
    <dbReference type="NCBI Taxonomy" id="181472"/>
    <lineage>
        <taxon>Eukaryota</taxon>
        <taxon>Metazoa</taxon>
        <taxon>Chordata</taxon>
        <taxon>Craniata</taxon>
        <taxon>Vertebrata</taxon>
        <taxon>Euteleostomi</taxon>
        <taxon>Actinopterygii</taxon>
        <taxon>Neopterygii</taxon>
        <taxon>Teleostei</taxon>
        <taxon>Neoteleostei</taxon>
        <taxon>Acanthomorphata</taxon>
        <taxon>Ovalentaria</taxon>
        <taxon>Blenniimorphae</taxon>
        <taxon>Blenniiformes</taxon>
        <taxon>Blennioidei</taxon>
        <taxon>Blenniidae</taxon>
        <taxon>Salariinae</taxon>
        <taxon>Salarias</taxon>
    </lineage>
</organism>
<dbReference type="InParanoid" id="A0A672FR42"/>
<dbReference type="PROSITE" id="PS00880">
    <property type="entry name" value="ACB_1"/>
    <property type="match status" value="1"/>
</dbReference>
<dbReference type="GeneID" id="115383940"/>
<dbReference type="InterPro" id="IPR000582">
    <property type="entry name" value="Acyl-CoA-binding_protein"/>
</dbReference>